<dbReference type="STRING" id="645134.A0A0L0HN80"/>
<dbReference type="SMART" id="SM00332">
    <property type="entry name" value="PP2Cc"/>
    <property type="match status" value="1"/>
</dbReference>
<evidence type="ECO:0000313" key="4">
    <source>
        <dbReference type="Proteomes" id="UP000053201"/>
    </source>
</evidence>
<gene>
    <name evidence="3" type="ORF">SPPG_01957</name>
</gene>
<protein>
    <recommendedName>
        <fullName evidence="2">PPM-type phosphatase domain-containing protein</fullName>
    </recommendedName>
</protein>
<feature type="compositionally biased region" description="Basic and acidic residues" evidence="1">
    <location>
        <begin position="578"/>
        <end position="590"/>
    </location>
</feature>
<dbReference type="SUPFAM" id="SSF81606">
    <property type="entry name" value="PP2C-like"/>
    <property type="match status" value="1"/>
</dbReference>
<dbReference type="InterPro" id="IPR015655">
    <property type="entry name" value="PP2C"/>
</dbReference>
<dbReference type="InParanoid" id="A0A0L0HN80"/>
<feature type="domain" description="PPM-type phosphatase" evidence="2">
    <location>
        <begin position="133"/>
        <end position="520"/>
    </location>
</feature>
<dbReference type="AlphaFoldDB" id="A0A0L0HN80"/>
<evidence type="ECO:0000259" key="2">
    <source>
        <dbReference type="PROSITE" id="PS51746"/>
    </source>
</evidence>
<dbReference type="CDD" id="cd00143">
    <property type="entry name" value="PP2Cc"/>
    <property type="match status" value="1"/>
</dbReference>
<dbReference type="OrthoDB" id="10025511at2759"/>
<dbReference type="Pfam" id="PF00481">
    <property type="entry name" value="PP2C"/>
    <property type="match status" value="1"/>
</dbReference>
<dbReference type="PANTHER" id="PTHR13832">
    <property type="entry name" value="PROTEIN PHOSPHATASE 2C"/>
    <property type="match status" value="1"/>
</dbReference>
<dbReference type="PROSITE" id="PS51746">
    <property type="entry name" value="PPM_2"/>
    <property type="match status" value="1"/>
</dbReference>
<dbReference type="Proteomes" id="UP000053201">
    <property type="component" value="Unassembled WGS sequence"/>
</dbReference>
<dbReference type="InterPro" id="IPR036457">
    <property type="entry name" value="PPM-type-like_dom_sf"/>
</dbReference>
<reference evidence="3 4" key="1">
    <citation type="submission" date="2009-08" db="EMBL/GenBank/DDBJ databases">
        <title>The Genome Sequence of Spizellomyces punctatus strain DAOM BR117.</title>
        <authorList>
            <consortium name="The Broad Institute Genome Sequencing Platform"/>
            <person name="Russ C."/>
            <person name="Cuomo C."/>
            <person name="Shea T."/>
            <person name="Young S.K."/>
            <person name="Zeng Q."/>
            <person name="Koehrsen M."/>
            <person name="Haas B."/>
            <person name="Borodovsky M."/>
            <person name="Guigo R."/>
            <person name="Alvarado L."/>
            <person name="Berlin A."/>
            <person name="Bochicchio J."/>
            <person name="Borenstein D."/>
            <person name="Chapman S."/>
            <person name="Chen Z."/>
            <person name="Engels R."/>
            <person name="Freedman E."/>
            <person name="Gellesch M."/>
            <person name="Goldberg J."/>
            <person name="Griggs A."/>
            <person name="Gujja S."/>
            <person name="Heiman D."/>
            <person name="Hepburn T."/>
            <person name="Howarth C."/>
            <person name="Jen D."/>
            <person name="Larson L."/>
            <person name="Lewis B."/>
            <person name="Mehta T."/>
            <person name="Park D."/>
            <person name="Pearson M."/>
            <person name="Roberts A."/>
            <person name="Saif S."/>
            <person name="Shenoy N."/>
            <person name="Sisk P."/>
            <person name="Stolte C."/>
            <person name="Sykes S."/>
            <person name="Thomson T."/>
            <person name="Walk T."/>
            <person name="White J."/>
            <person name="Yandava C."/>
            <person name="Burger G."/>
            <person name="Gray M.W."/>
            <person name="Holland P.W.H."/>
            <person name="King N."/>
            <person name="Lang F.B.F."/>
            <person name="Roger A.J."/>
            <person name="Ruiz-Trillo I."/>
            <person name="Lander E."/>
            <person name="Nusbaum C."/>
        </authorList>
    </citation>
    <scope>NUCLEOTIDE SEQUENCE [LARGE SCALE GENOMIC DNA]</scope>
    <source>
        <strain evidence="3 4">DAOM BR117</strain>
    </source>
</reference>
<accession>A0A0L0HN80</accession>
<name>A0A0L0HN80_SPIPD</name>
<feature type="compositionally biased region" description="Low complexity" evidence="1">
    <location>
        <begin position="290"/>
        <end position="306"/>
    </location>
</feature>
<dbReference type="Gene3D" id="3.60.40.10">
    <property type="entry name" value="PPM-type phosphatase domain"/>
    <property type="match status" value="1"/>
</dbReference>
<organism evidence="3 4">
    <name type="scientific">Spizellomyces punctatus (strain DAOM BR117)</name>
    <dbReference type="NCBI Taxonomy" id="645134"/>
    <lineage>
        <taxon>Eukaryota</taxon>
        <taxon>Fungi</taxon>
        <taxon>Fungi incertae sedis</taxon>
        <taxon>Chytridiomycota</taxon>
        <taxon>Chytridiomycota incertae sedis</taxon>
        <taxon>Chytridiomycetes</taxon>
        <taxon>Spizellomycetales</taxon>
        <taxon>Spizellomycetaceae</taxon>
        <taxon>Spizellomyces</taxon>
    </lineage>
</organism>
<evidence type="ECO:0000313" key="3">
    <source>
        <dbReference type="EMBL" id="KND02876.1"/>
    </source>
</evidence>
<dbReference type="EMBL" id="KQ257452">
    <property type="protein sequence ID" value="KND02876.1"/>
    <property type="molecule type" value="Genomic_DNA"/>
</dbReference>
<dbReference type="RefSeq" id="XP_016610915.1">
    <property type="nucleotide sequence ID" value="XM_016750263.1"/>
</dbReference>
<sequence>MAQVGTVECLTSCIQSLRILGLASAVPCLEDEVSALDVKDKESDSDASGSVALDHEGIDLRVLQVYRYLRHIEAFKTIEHIHDKLYAVQSVSPVVAAVRRSWITLRNLDPRSIAEIDLEPHANITSPVHRSITWAGAGVRGWWEESDGGCRPLHDTMEDVIYMPRSNQTLTAQDGKTLHVFCLADGHGGRAAAEWFVRRIPGKILSCFNSRATWQLNEPQEQGAMKEAMIKAFQELDHQFCEMRKSEYMEYTKNPGGHKPPDDGCTLNVVVLYAKQWILTAHVGDSRTIIGRSGTTRRNPTPSHDSPTPPSYTRWHITEDHTVSHPTKALFIQKAGGLFRESKSDPPITQPLPQNARTAIRCLSNARVFRPQEFINPYGFPVKHLGMGDAMGDVIMKIEPRLFQGVPDVHILELERKRGYLVVLGSDGLWGCLESRDADMAAERVLEAFGRAGRLEKVLDDRGDPRDVGGGFTPVGSVGAARLVNYVDALCARQCGGLKELFWTERRRMWDDVSVVVIEIEPSDVQPPLMELPLSSPKRASTRVLDVLTCLPNHDQSEGDMPSLPSESPVQVLPTLKRKLDDHDTSSSSK</sequence>
<dbReference type="GO" id="GO:0004722">
    <property type="term" value="F:protein serine/threonine phosphatase activity"/>
    <property type="evidence" value="ECO:0007669"/>
    <property type="project" value="InterPro"/>
</dbReference>
<proteinExistence type="predicted"/>
<dbReference type="GeneID" id="27685584"/>
<evidence type="ECO:0000256" key="1">
    <source>
        <dbReference type="SAM" id="MobiDB-lite"/>
    </source>
</evidence>
<feature type="region of interest" description="Disordered" evidence="1">
    <location>
        <begin position="290"/>
        <end position="310"/>
    </location>
</feature>
<dbReference type="InterPro" id="IPR001932">
    <property type="entry name" value="PPM-type_phosphatase-like_dom"/>
</dbReference>
<dbReference type="PANTHER" id="PTHR13832:SF668">
    <property type="entry name" value="PROTEIN PHOSPHATASE 2C 39-RELATED"/>
    <property type="match status" value="1"/>
</dbReference>
<dbReference type="VEuPathDB" id="FungiDB:SPPG_01957"/>
<dbReference type="eggNOG" id="KOG0698">
    <property type="taxonomic scope" value="Eukaryota"/>
</dbReference>
<feature type="region of interest" description="Disordered" evidence="1">
    <location>
        <begin position="552"/>
        <end position="590"/>
    </location>
</feature>
<keyword evidence="4" id="KW-1185">Reference proteome</keyword>